<feature type="domain" description="Protein kinase" evidence="1">
    <location>
        <begin position="1"/>
        <end position="93"/>
    </location>
</feature>
<dbReference type="GO" id="GO:0005524">
    <property type="term" value="F:ATP binding"/>
    <property type="evidence" value="ECO:0007669"/>
    <property type="project" value="InterPro"/>
</dbReference>
<proteinExistence type="predicted"/>
<dbReference type="EMBL" id="JAVYJV010000004">
    <property type="protein sequence ID" value="KAK4372213.1"/>
    <property type="molecule type" value="Genomic_DNA"/>
</dbReference>
<gene>
    <name evidence="2" type="ORF">RND71_007597</name>
</gene>
<dbReference type="PROSITE" id="PS50011">
    <property type="entry name" value="PROTEIN_KINASE_DOM"/>
    <property type="match status" value="1"/>
</dbReference>
<keyword evidence="3" id="KW-1185">Reference proteome</keyword>
<dbReference type="GO" id="GO:0004672">
    <property type="term" value="F:protein kinase activity"/>
    <property type="evidence" value="ECO:0007669"/>
    <property type="project" value="InterPro"/>
</dbReference>
<sequence>MKYLHDKKIMKREFNPGDMVLLFNLRFKLFPDKLKSKWFGPFKVVNVYPFGVVDLESDDDKRIFKANGQRIRHYLGSIEVRRVVSEVDLGNPQ</sequence>
<evidence type="ECO:0000313" key="2">
    <source>
        <dbReference type="EMBL" id="KAK4372213.1"/>
    </source>
</evidence>
<name>A0AAE1SMN1_9SOLA</name>
<evidence type="ECO:0000313" key="3">
    <source>
        <dbReference type="Proteomes" id="UP001291623"/>
    </source>
</evidence>
<accession>A0AAE1SMN1</accession>
<dbReference type="Proteomes" id="UP001291623">
    <property type="component" value="Unassembled WGS sequence"/>
</dbReference>
<dbReference type="InterPro" id="IPR000719">
    <property type="entry name" value="Prot_kinase_dom"/>
</dbReference>
<evidence type="ECO:0000259" key="1">
    <source>
        <dbReference type="PROSITE" id="PS50011"/>
    </source>
</evidence>
<protein>
    <recommendedName>
        <fullName evidence="1">Protein kinase domain-containing protein</fullName>
    </recommendedName>
</protein>
<dbReference type="AlphaFoldDB" id="A0AAE1SMN1"/>
<reference evidence="2" key="1">
    <citation type="submission" date="2023-12" db="EMBL/GenBank/DDBJ databases">
        <title>Genome assembly of Anisodus tanguticus.</title>
        <authorList>
            <person name="Wang Y.-J."/>
        </authorList>
    </citation>
    <scope>NUCLEOTIDE SEQUENCE</scope>
    <source>
        <strain evidence="2">KB-2021</strain>
        <tissue evidence="2">Leaf</tissue>
    </source>
</reference>
<organism evidence="2 3">
    <name type="scientific">Anisodus tanguticus</name>
    <dbReference type="NCBI Taxonomy" id="243964"/>
    <lineage>
        <taxon>Eukaryota</taxon>
        <taxon>Viridiplantae</taxon>
        <taxon>Streptophyta</taxon>
        <taxon>Embryophyta</taxon>
        <taxon>Tracheophyta</taxon>
        <taxon>Spermatophyta</taxon>
        <taxon>Magnoliopsida</taxon>
        <taxon>eudicotyledons</taxon>
        <taxon>Gunneridae</taxon>
        <taxon>Pentapetalae</taxon>
        <taxon>asterids</taxon>
        <taxon>lamiids</taxon>
        <taxon>Solanales</taxon>
        <taxon>Solanaceae</taxon>
        <taxon>Solanoideae</taxon>
        <taxon>Hyoscyameae</taxon>
        <taxon>Anisodus</taxon>
    </lineage>
</organism>
<comment type="caution">
    <text evidence="2">The sequence shown here is derived from an EMBL/GenBank/DDBJ whole genome shotgun (WGS) entry which is preliminary data.</text>
</comment>